<dbReference type="AlphaFoldDB" id="A0A367IN85"/>
<proteinExistence type="predicted"/>
<feature type="non-terminal residue" evidence="2">
    <location>
        <position position="1"/>
    </location>
</feature>
<evidence type="ECO:0000313" key="2">
    <source>
        <dbReference type="EMBL" id="RCH78961.1"/>
    </source>
</evidence>
<feature type="region of interest" description="Disordered" evidence="1">
    <location>
        <begin position="1"/>
        <end position="25"/>
    </location>
</feature>
<comment type="caution">
    <text evidence="2">The sequence shown here is derived from an EMBL/GenBank/DDBJ whole genome shotgun (WGS) entry which is preliminary data.</text>
</comment>
<gene>
    <name evidence="2" type="ORF">CU097_002268</name>
</gene>
<accession>A0A367IN85</accession>
<protein>
    <submittedName>
        <fullName evidence="2">Uncharacterized protein</fullName>
    </submittedName>
</protein>
<feature type="non-terminal residue" evidence="2">
    <location>
        <position position="196"/>
    </location>
</feature>
<sequence length="196" mass="22402">KGSIKKKKVNELPVHSDHKIDGVIDNTASITQTTAGQEDSDDGFQPALTLRKRKKNVQAAQPQIKKYKGKEKAIDAPFLPGIRPVTTRDELAIIGKKVVTQKSEEIYFPDSWFDFRVNEKGNLYFRNLFVTRIRGFFPQNKDVFPGSSTKSQLYATYIRIMLQQKHISKRLDDAVKTKVLEHTDEMFTSEQASLKQ</sequence>
<evidence type="ECO:0000313" key="3">
    <source>
        <dbReference type="Proteomes" id="UP000252139"/>
    </source>
</evidence>
<organism evidence="2 3">
    <name type="scientific">Rhizopus azygosporus</name>
    <name type="common">Rhizopus microsporus var. azygosporus</name>
    <dbReference type="NCBI Taxonomy" id="86630"/>
    <lineage>
        <taxon>Eukaryota</taxon>
        <taxon>Fungi</taxon>
        <taxon>Fungi incertae sedis</taxon>
        <taxon>Mucoromycota</taxon>
        <taxon>Mucoromycotina</taxon>
        <taxon>Mucoromycetes</taxon>
        <taxon>Mucorales</taxon>
        <taxon>Mucorineae</taxon>
        <taxon>Rhizopodaceae</taxon>
        <taxon>Rhizopus</taxon>
    </lineage>
</organism>
<dbReference type="Proteomes" id="UP000252139">
    <property type="component" value="Unassembled WGS sequence"/>
</dbReference>
<reference evidence="2 3" key="1">
    <citation type="journal article" date="2018" name="G3 (Bethesda)">
        <title>Phylogenetic and Phylogenomic Definition of Rhizopus Species.</title>
        <authorList>
            <person name="Gryganskyi A.P."/>
            <person name="Golan J."/>
            <person name="Dolatabadi S."/>
            <person name="Mondo S."/>
            <person name="Robb S."/>
            <person name="Idnurm A."/>
            <person name="Muszewska A."/>
            <person name="Steczkiewicz K."/>
            <person name="Masonjones S."/>
            <person name="Liao H.L."/>
            <person name="Gajdeczka M.T."/>
            <person name="Anike F."/>
            <person name="Vuek A."/>
            <person name="Anishchenko I.M."/>
            <person name="Voigt K."/>
            <person name="de Hoog G.S."/>
            <person name="Smith M.E."/>
            <person name="Heitman J."/>
            <person name="Vilgalys R."/>
            <person name="Stajich J.E."/>
        </authorList>
    </citation>
    <scope>NUCLEOTIDE SEQUENCE [LARGE SCALE GENOMIC DNA]</scope>
    <source>
        <strain evidence="2 3">CBS 357.93</strain>
    </source>
</reference>
<dbReference type="OrthoDB" id="2275489at2759"/>
<dbReference type="EMBL" id="PJQL01004792">
    <property type="protein sequence ID" value="RCH78961.1"/>
    <property type="molecule type" value="Genomic_DNA"/>
</dbReference>
<keyword evidence="3" id="KW-1185">Reference proteome</keyword>
<name>A0A367IN85_RHIAZ</name>
<evidence type="ECO:0000256" key="1">
    <source>
        <dbReference type="SAM" id="MobiDB-lite"/>
    </source>
</evidence>